<evidence type="ECO:0000256" key="7">
    <source>
        <dbReference type="SAM" id="MobiDB-lite"/>
    </source>
</evidence>
<dbReference type="STRING" id="690307.A0A1L9WYQ8"/>
<evidence type="ECO:0000256" key="3">
    <source>
        <dbReference type="ARBA" id="ARBA00023015"/>
    </source>
</evidence>
<keyword evidence="9" id="KW-1185">Reference proteome</keyword>
<name>A0A1L9WYQ8_ASPA1</name>
<keyword evidence="6" id="KW-0539">Nucleus</keyword>
<evidence type="ECO:0000256" key="5">
    <source>
        <dbReference type="ARBA" id="ARBA00023163"/>
    </source>
</evidence>
<dbReference type="PANTHER" id="PTHR36206">
    <property type="entry name" value="ASPERCRYPTIN BIOSYNTHESIS CLUSTER-SPECIFIC TRANSCRIPTION REGULATOR ATNN-RELATED"/>
    <property type="match status" value="1"/>
</dbReference>
<evidence type="ECO:0000313" key="8">
    <source>
        <dbReference type="EMBL" id="OJK01304.1"/>
    </source>
</evidence>
<dbReference type="InterPro" id="IPR052360">
    <property type="entry name" value="Transcr_Regulatory_Proteins"/>
</dbReference>
<dbReference type="GeneID" id="30974772"/>
<sequence>MSLTMEPAPRTQNLTGTSSPWAHAARRIKCDETLGTCDNRTRTERQCEYDLHRIPERARVGSAVAPAAQISLPWKMTSDERRCLSLFQHSSHRLLAYFTRYLHLFHEFCHRTLQPTHQINHEKLTREAHIMRLSCLYSLPAIKIALFSKERPLPPRLLPDFLAVLTAAEAAIARFPVTATNTAGRSAITARPTVPALCVATMRCPDFGLRCRGIAALRAWDAQEAFMGAAFNADLIEEVTKVELLVRSRVGEEESGLRPAAARIGYRGSDGVERAHWVMWVRNEALAAELRAFEGSAEWPCVRYLQLLDHS</sequence>
<evidence type="ECO:0000256" key="1">
    <source>
        <dbReference type="ARBA" id="ARBA00022723"/>
    </source>
</evidence>
<dbReference type="GO" id="GO:0003677">
    <property type="term" value="F:DNA binding"/>
    <property type="evidence" value="ECO:0007669"/>
    <property type="project" value="UniProtKB-KW"/>
</dbReference>
<feature type="compositionally biased region" description="Polar residues" evidence="7">
    <location>
        <begin position="10"/>
        <end position="20"/>
    </location>
</feature>
<keyword evidence="4" id="KW-0238">DNA-binding</keyword>
<feature type="region of interest" description="Disordered" evidence="7">
    <location>
        <begin position="1"/>
        <end position="20"/>
    </location>
</feature>
<gene>
    <name evidence="8" type="ORF">ASPACDRAFT_41566</name>
</gene>
<evidence type="ECO:0000313" key="9">
    <source>
        <dbReference type="Proteomes" id="UP000184546"/>
    </source>
</evidence>
<dbReference type="OrthoDB" id="3145928at2759"/>
<dbReference type="PANTHER" id="PTHR36206:SF16">
    <property type="entry name" value="TRANSCRIPTION FACTOR DOMAIN-CONTAINING PROTEIN-RELATED"/>
    <property type="match status" value="1"/>
</dbReference>
<dbReference type="EMBL" id="KV878974">
    <property type="protein sequence ID" value="OJK01304.1"/>
    <property type="molecule type" value="Genomic_DNA"/>
</dbReference>
<dbReference type="AlphaFoldDB" id="A0A1L9WYQ8"/>
<keyword evidence="3" id="KW-0805">Transcription regulation</keyword>
<dbReference type="RefSeq" id="XP_020057643.1">
    <property type="nucleotide sequence ID" value="XM_020200958.1"/>
</dbReference>
<keyword evidence="5" id="KW-0804">Transcription</keyword>
<proteinExistence type="predicted"/>
<dbReference type="Proteomes" id="UP000184546">
    <property type="component" value="Unassembled WGS sequence"/>
</dbReference>
<evidence type="ECO:0000256" key="4">
    <source>
        <dbReference type="ARBA" id="ARBA00023125"/>
    </source>
</evidence>
<organism evidence="8 9">
    <name type="scientific">Aspergillus aculeatus (strain ATCC 16872 / CBS 172.66 / WB 5094)</name>
    <dbReference type="NCBI Taxonomy" id="690307"/>
    <lineage>
        <taxon>Eukaryota</taxon>
        <taxon>Fungi</taxon>
        <taxon>Dikarya</taxon>
        <taxon>Ascomycota</taxon>
        <taxon>Pezizomycotina</taxon>
        <taxon>Eurotiomycetes</taxon>
        <taxon>Eurotiomycetidae</taxon>
        <taxon>Eurotiales</taxon>
        <taxon>Aspergillaceae</taxon>
        <taxon>Aspergillus</taxon>
        <taxon>Aspergillus subgen. Circumdati</taxon>
    </lineage>
</organism>
<keyword evidence="2" id="KW-0862">Zinc</keyword>
<keyword evidence="1" id="KW-0479">Metal-binding</keyword>
<protein>
    <submittedName>
        <fullName evidence="8">Uncharacterized protein</fullName>
    </submittedName>
</protein>
<evidence type="ECO:0000256" key="2">
    <source>
        <dbReference type="ARBA" id="ARBA00022833"/>
    </source>
</evidence>
<dbReference type="VEuPathDB" id="FungiDB:ASPACDRAFT_41566"/>
<accession>A0A1L9WYQ8</accession>
<reference evidence="9" key="1">
    <citation type="journal article" date="2017" name="Genome Biol.">
        <title>Comparative genomics reveals high biological diversity and specific adaptations in the industrially and medically important fungal genus Aspergillus.</title>
        <authorList>
            <person name="de Vries R.P."/>
            <person name="Riley R."/>
            <person name="Wiebenga A."/>
            <person name="Aguilar-Osorio G."/>
            <person name="Amillis S."/>
            <person name="Uchima C.A."/>
            <person name="Anderluh G."/>
            <person name="Asadollahi M."/>
            <person name="Askin M."/>
            <person name="Barry K."/>
            <person name="Battaglia E."/>
            <person name="Bayram O."/>
            <person name="Benocci T."/>
            <person name="Braus-Stromeyer S.A."/>
            <person name="Caldana C."/>
            <person name="Canovas D."/>
            <person name="Cerqueira G.C."/>
            <person name="Chen F."/>
            <person name="Chen W."/>
            <person name="Choi C."/>
            <person name="Clum A."/>
            <person name="Dos Santos R.A."/>
            <person name="Damasio A.R."/>
            <person name="Diallinas G."/>
            <person name="Emri T."/>
            <person name="Fekete E."/>
            <person name="Flipphi M."/>
            <person name="Freyberg S."/>
            <person name="Gallo A."/>
            <person name="Gournas C."/>
            <person name="Habgood R."/>
            <person name="Hainaut M."/>
            <person name="Harispe M.L."/>
            <person name="Henrissat B."/>
            <person name="Hilden K.S."/>
            <person name="Hope R."/>
            <person name="Hossain A."/>
            <person name="Karabika E."/>
            <person name="Karaffa L."/>
            <person name="Karanyi Z."/>
            <person name="Krasevec N."/>
            <person name="Kuo A."/>
            <person name="Kusch H."/>
            <person name="LaButti K."/>
            <person name="Lagendijk E.L."/>
            <person name="Lapidus A."/>
            <person name="Levasseur A."/>
            <person name="Lindquist E."/>
            <person name="Lipzen A."/>
            <person name="Logrieco A.F."/>
            <person name="MacCabe A."/>
            <person name="Maekelae M.R."/>
            <person name="Malavazi I."/>
            <person name="Melin P."/>
            <person name="Meyer V."/>
            <person name="Mielnichuk N."/>
            <person name="Miskei M."/>
            <person name="Molnar A.P."/>
            <person name="Mule G."/>
            <person name="Ngan C.Y."/>
            <person name="Orejas M."/>
            <person name="Orosz E."/>
            <person name="Ouedraogo J.P."/>
            <person name="Overkamp K.M."/>
            <person name="Park H.-S."/>
            <person name="Perrone G."/>
            <person name="Piumi F."/>
            <person name="Punt P.J."/>
            <person name="Ram A.F."/>
            <person name="Ramon A."/>
            <person name="Rauscher S."/>
            <person name="Record E."/>
            <person name="Riano-Pachon D.M."/>
            <person name="Robert V."/>
            <person name="Roehrig J."/>
            <person name="Ruller R."/>
            <person name="Salamov A."/>
            <person name="Salih N.S."/>
            <person name="Samson R.A."/>
            <person name="Sandor E."/>
            <person name="Sanguinetti M."/>
            <person name="Schuetze T."/>
            <person name="Sepcic K."/>
            <person name="Shelest E."/>
            <person name="Sherlock G."/>
            <person name="Sophianopoulou V."/>
            <person name="Squina F.M."/>
            <person name="Sun H."/>
            <person name="Susca A."/>
            <person name="Todd R.B."/>
            <person name="Tsang A."/>
            <person name="Unkles S.E."/>
            <person name="van de Wiele N."/>
            <person name="van Rossen-Uffink D."/>
            <person name="Oliveira J.V."/>
            <person name="Vesth T.C."/>
            <person name="Visser J."/>
            <person name="Yu J.-H."/>
            <person name="Zhou M."/>
            <person name="Andersen M.R."/>
            <person name="Archer D.B."/>
            <person name="Baker S.E."/>
            <person name="Benoit I."/>
            <person name="Brakhage A.A."/>
            <person name="Braus G.H."/>
            <person name="Fischer R."/>
            <person name="Frisvad J.C."/>
            <person name="Goldman G.H."/>
            <person name="Houbraken J."/>
            <person name="Oakley B."/>
            <person name="Pocsi I."/>
            <person name="Scazzocchio C."/>
            <person name="Seiboth B."/>
            <person name="vanKuyk P.A."/>
            <person name="Wortman J."/>
            <person name="Dyer P.S."/>
            <person name="Grigoriev I.V."/>
        </authorList>
    </citation>
    <scope>NUCLEOTIDE SEQUENCE [LARGE SCALE GENOMIC DNA]</scope>
    <source>
        <strain evidence="9">ATCC 16872 / CBS 172.66 / WB 5094</strain>
    </source>
</reference>
<evidence type="ECO:0000256" key="6">
    <source>
        <dbReference type="ARBA" id="ARBA00023242"/>
    </source>
</evidence>
<dbReference type="GO" id="GO:0046872">
    <property type="term" value="F:metal ion binding"/>
    <property type="evidence" value="ECO:0007669"/>
    <property type="project" value="UniProtKB-KW"/>
</dbReference>